<feature type="compositionally biased region" description="Polar residues" evidence="1">
    <location>
        <begin position="286"/>
        <end position="300"/>
    </location>
</feature>
<keyword evidence="3" id="KW-1185">Reference proteome</keyword>
<evidence type="ECO:0000313" key="3">
    <source>
        <dbReference type="Proteomes" id="UP001190640"/>
    </source>
</evidence>
<evidence type="ECO:0000259" key="2">
    <source>
        <dbReference type="Pfam" id="PF14973"/>
    </source>
</evidence>
<dbReference type="InterPro" id="IPR039098">
    <property type="entry name" value="TINF2"/>
</dbReference>
<dbReference type="GO" id="GO:0070187">
    <property type="term" value="C:shelterin complex"/>
    <property type="evidence" value="ECO:0007669"/>
    <property type="project" value="InterPro"/>
</dbReference>
<dbReference type="GO" id="GO:0042162">
    <property type="term" value="F:telomeric DNA binding"/>
    <property type="evidence" value="ECO:0007669"/>
    <property type="project" value="TreeGrafter"/>
</dbReference>
<feature type="compositionally biased region" description="Polar residues" evidence="1">
    <location>
        <begin position="255"/>
        <end position="264"/>
    </location>
</feature>
<dbReference type="PANTHER" id="PTHR15512">
    <property type="entry name" value="TERF1-INTERACTING NUCLEAR FACTOR 2"/>
    <property type="match status" value="1"/>
</dbReference>
<dbReference type="Proteomes" id="UP001190640">
    <property type="component" value="Chromosome 12"/>
</dbReference>
<evidence type="ECO:0000313" key="4">
    <source>
        <dbReference type="RefSeq" id="XP_054850871.1"/>
    </source>
</evidence>
<dbReference type="CTD" id="26277"/>
<dbReference type="RefSeq" id="XP_054850872.1">
    <property type="nucleotide sequence ID" value="XM_054994897.1"/>
</dbReference>
<name>A0AA97K7X2_EUBMA</name>
<reference evidence="4 5" key="1">
    <citation type="submission" date="2025-04" db="UniProtKB">
        <authorList>
            <consortium name="RefSeq"/>
        </authorList>
    </citation>
    <scope>IDENTIFICATION</scope>
    <source>
        <tissue evidence="4 5">Blood</tissue>
    </source>
</reference>
<dbReference type="GeneID" id="129340235"/>
<organism evidence="3 5">
    <name type="scientific">Eublepharis macularius</name>
    <name type="common">Leopard gecko</name>
    <name type="synonym">Cyrtodactylus macularius</name>
    <dbReference type="NCBI Taxonomy" id="481883"/>
    <lineage>
        <taxon>Eukaryota</taxon>
        <taxon>Metazoa</taxon>
        <taxon>Chordata</taxon>
        <taxon>Craniata</taxon>
        <taxon>Vertebrata</taxon>
        <taxon>Euteleostomi</taxon>
        <taxon>Lepidosauria</taxon>
        <taxon>Squamata</taxon>
        <taxon>Bifurcata</taxon>
        <taxon>Gekkota</taxon>
        <taxon>Eublepharidae</taxon>
        <taxon>Eublepharinae</taxon>
        <taxon>Eublepharis</taxon>
    </lineage>
</organism>
<feature type="compositionally biased region" description="Polar residues" evidence="1">
    <location>
        <begin position="232"/>
        <end position="242"/>
    </location>
</feature>
<dbReference type="KEGG" id="emc:129340235"/>
<dbReference type="AlphaFoldDB" id="A0AA97K7X2"/>
<sequence length="328" mass="37147">MAAEVAGEEEVALDPSTALRLVAAAAWHTVREHWIQDFSRVLALLEAVEDAAPDLVHYRHLAKLRLGLQAEVIMNMLKEEETDGKIYSAIDAFFPEHEPAPHPKATAHDLKLVQVAQKNFRDLVLGLLSDQRQRETYVQKHLENDYGKTFQTVVEELFYDYLWQLESTLPKPRFQQLLKAAYIQDPRQSSPDPSILSRYLTDMGYQTADSPAHLSSPSRSRPLLPSEDDQQQAETSESGKQQPNPPRGRRKRSCQPCTQEQNSPGYHPSLQLPSNQEAGEPDDIVQDSSGEGENSLFQKQGEYQCTHHDTLIPTFHDHLVDTRSQCDD</sequence>
<dbReference type="CDD" id="cd11657">
    <property type="entry name" value="TIN2_N"/>
    <property type="match status" value="1"/>
</dbReference>
<evidence type="ECO:0000313" key="5">
    <source>
        <dbReference type="RefSeq" id="XP_054850872.1"/>
    </source>
</evidence>
<proteinExistence type="predicted"/>
<evidence type="ECO:0000256" key="1">
    <source>
        <dbReference type="SAM" id="MobiDB-lite"/>
    </source>
</evidence>
<dbReference type="RefSeq" id="XP_054850871.1">
    <property type="nucleotide sequence ID" value="XM_054994896.1"/>
</dbReference>
<dbReference type="Pfam" id="PF14973">
    <property type="entry name" value="TINF2_N"/>
    <property type="match status" value="1"/>
</dbReference>
<feature type="compositionally biased region" description="Low complexity" evidence="1">
    <location>
        <begin position="214"/>
        <end position="225"/>
    </location>
</feature>
<dbReference type="PANTHER" id="PTHR15512:SF0">
    <property type="entry name" value="TERF1-INTERACTING NUCLEAR FACTOR 2"/>
    <property type="match status" value="1"/>
</dbReference>
<dbReference type="GO" id="GO:0016233">
    <property type="term" value="P:telomere capping"/>
    <property type="evidence" value="ECO:0007669"/>
    <property type="project" value="InterPro"/>
</dbReference>
<feature type="domain" description="TERF1-interacting nuclear factor 2 N-terminal" evidence="2">
    <location>
        <begin position="27"/>
        <end position="176"/>
    </location>
</feature>
<gene>
    <name evidence="4 5" type="primary">TINF2</name>
</gene>
<accession>A0AA97K7X2</accession>
<dbReference type="InterPro" id="IPR029400">
    <property type="entry name" value="TINF2_N"/>
</dbReference>
<protein>
    <submittedName>
        <fullName evidence="4 5">TERF1-interacting nuclear factor 2 isoform X1</fullName>
    </submittedName>
</protein>
<dbReference type="GO" id="GO:1904356">
    <property type="term" value="P:regulation of telomere maintenance via telomere lengthening"/>
    <property type="evidence" value="ECO:0007669"/>
    <property type="project" value="TreeGrafter"/>
</dbReference>
<feature type="region of interest" description="Disordered" evidence="1">
    <location>
        <begin position="207"/>
        <end position="300"/>
    </location>
</feature>